<gene>
    <name evidence="2" type="ORF">FTW19_06445</name>
</gene>
<name>A0A5B9ECB7_9BACT</name>
<dbReference type="InterPro" id="IPR008792">
    <property type="entry name" value="PQQD"/>
</dbReference>
<dbReference type="KEGG" id="talb:FTW19_06445"/>
<protein>
    <submittedName>
        <fullName evidence="2">PqqD family peptide modification chaperone</fullName>
    </submittedName>
</protein>
<dbReference type="Pfam" id="PF05402">
    <property type="entry name" value="PqqD"/>
    <property type="match status" value="1"/>
</dbReference>
<reference evidence="2 3" key="1">
    <citation type="submission" date="2019-08" db="EMBL/GenBank/DDBJ databases">
        <title>Complete genome sequence of Terriglobus albidus strain ORNL.</title>
        <authorList>
            <person name="Podar M."/>
        </authorList>
    </citation>
    <scope>NUCLEOTIDE SEQUENCE [LARGE SCALE GENOMIC DNA]</scope>
    <source>
        <strain evidence="2 3">ORNL</strain>
    </source>
</reference>
<organism evidence="2 3">
    <name type="scientific">Terriglobus albidus</name>
    <dbReference type="NCBI Taxonomy" id="1592106"/>
    <lineage>
        <taxon>Bacteria</taxon>
        <taxon>Pseudomonadati</taxon>
        <taxon>Acidobacteriota</taxon>
        <taxon>Terriglobia</taxon>
        <taxon>Terriglobales</taxon>
        <taxon>Acidobacteriaceae</taxon>
        <taxon>Terriglobus</taxon>
    </lineage>
</organism>
<accession>A0A5B9ECB7</accession>
<dbReference type="InterPro" id="IPR041881">
    <property type="entry name" value="PqqD_sf"/>
</dbReference>
<dbReference type="Proteomes" id="UP000321820">
    <property type="component" value="Chromosome"/>
</dbReference>
<dbReference type="OrthoDB" id="121844at2"/>
<evidence type="ECO:0000313" key="3">
    <source>
        <dbReference type="Proteomes" id="UP000321820"/>
    </source>
</evidence>
<keyword evidence="3" id="KW-1185">Reference proteome</keyword>
<feature type="compositionally biased region" description="Low complexity" evidence="1">
    <location>
        <begin position="8"/>
        <end position="30"/>
    </location>
</feature>
<dbReference type="Gene3D" id="1.10.10.1150">
    <property type="entry name" value="Coenzyme PQQ synthesis protein D (PqqD)"/>
    <property type="match status" value="1"/>
</dbReference>
<sequence>MFSAEGGSMSSDSMSPDSMSPDSMTPDSIPQMTPGYRLHPTQDVVLIPEGVLELSGPSRDILLEVDGRRTVREIVHNLAAKYEGADENEMLDDVVALLGRLAERGVLQG</sequence>
<evidence type="ECO:0000313" key="2">
    <source>
        <dbReference type="EMBL" id="QEE27666.1"/>
    </source>
</evidence>
<dbReference type="AlphaFoldDB" id="A0A5B9ECB7"/>
<proteinExistence type="predicted"/>
<evidence type="ECO:0000256" key="1">
    <source>
        <dbReference type="SAM" id="MobiDB-lite"/>
    </source>
</evidence>
<dbReference type="EMBL" id="CP042806">
    <property type="protein sequence ID" value="QEE27666.1"/>
    <property type="molecule type" value="Genomic_DNA"/>
</dbReference>
<feature type="region of interest" description="Disordered" evidence="1">
    <location>
        <begin position="1"/>
        <end position="37"/>
    </location>
</feature>